<reference evidence="3" key="1">
    <citation type="journal article" date="2011" name="Genetics">
        <title>Massive changes in genome architecture accompany the transition to self-fertility in the filamentous fungus Neurospora tetrasperma.</title>
        <authorList>
            <person name="Ellison C.E."/>
            <person name="Stajich J.E."/>
            <person name="Jacobson D.J."/>
            <person name="Natvig D.O."/>
            <person name="Lapidus A."/>
            <person name="Foster B."/>
            <person name="Aerts A."/>
            <person name="Riley R."/>
            <person name="Lindquist E.A."/>
            <person name="Grigoriev I.V."/>
            <person name="Taylor J.W."/>
        </authorList>
    </citation>
    <scope>NUCLEOTIDE SEQUENCE [LARGE SCALE GENOMIC DNA]</scope>
    <source>
        <strain evidence="3">FGSC 2508 / P0657</strain>
    </source>
</reference>
<evidence type="ECO:0000256" key="1">
    <source>
        <dbReference type="SAM" id="MobiDB-lite"/>
    </source>
</evidence>
<dbReference type="KEGG" id="nte:NEUTE1DRAFT25790"/>
<dbReference type="HOGENOM" id="CLU_1012264_0_0_1"/>
<feature type="non-terminal residue" evidence="2">
    <location>
        <position position="275"/>
    </location>
</feature>
<keyword evidence="3" id="KW-1185">Reference proteome</keyword>
<name>F8MSU1_NEUT8</name>
<feature type="compositionally biased region" description="Low complexity" evidence="1">
    <location>
        <begin position="26"/>
        <end position="39"/>
    </location>
</feature>
<protein>
    <submittedName>
        <fullName evidence="2">Uncharacterized protein</fullName>
    </submittedName>
</protein>
<dbReference type="Proteomes" id="UP000008065">
    <property type="component" value="Unassembled WGS sequence"/>
</dbReference>
<evidence type="ECO:0000313" key="3">
    <source>
        <dbReference type="Proteomes" id="UP000008065"/>
    </source>
</evidence>
<dbReference type="VEuPathDB" id="FungiDB:NEUTE1DRAFT_25790"/>
<dbReference type="AlphaFoldDB" id="F8MSU1"/>
<feature type="compositionally biased region" description="Pro residues" evidence="1">
    <location>
        <begin position="77"/>
        <end position="94"/>
    </location>
</feature>
<feature type="compositionally biased region" description="Basic and acidic residues" evidence="1">
    <location>
        <begin position="40"/>
        <end position="52"/>
    </location>
</feature>
<dbReference type="EMBL" id="GL891306">
    <property type="protein sequence ID" value="EGO55124.1"/>
    <property type="molecule type" value="Genomic_DNA"/>
</dbReference>
<accession>F8MSU1</accession>
<proteinExistence type="predicted"/>
<gene>
    <name evidence="2" type="ORF">NEUTE1DRAFT_25790</name>
</gene>
<dbReference type="OrthoDB" id="10459884at2759"/>
<sequence length="275" mass="30186">MNTHDIMMARLQAFNVSQDDEQRLPGSEAQAQGQASSSSSRREYFMNAMREEVSDDMFFPTPQTTPHASPISEPNLHPNPTPTPPSPGPSPPRRPLVRVRSMPPNLDVADSYMYGRFSSTGTTATGGDGATTKPPLPIGLQTPTQASAPNRVTKASSHSHHKSSRSGEFVMRELETPLEQTLYARRMAKLARREQAAARVKERRMASENRRNVTRLWILEQQLMAQVRAMDASWRIKHPGYGMNKFSAAADTAGGVPPPLGLAMEEDGSSGYGQV</sequence>
<dbReference type="GeneID" id="20827383"/>
<organism evidence="2 3">
    <name type="scientific">Neurospora tetrasperma (strain FGSC 2508 / ATCC MYA-4615 / P0657)</name>
    <dbReference type="NCBI Taxonomy" id="510951"/>
    <lineage>
        <taxon>Eukaryota</taxon>
        <taxon>Fungi</taxon>
        <taxon>Dikarya</taxon>
        <taxon>Ascomycota</taxon>
        <taxon>Pezizomycotina</taxon>
        <taxon>Sordariomycetes</taxon>
        <taxon>Sordariomycetidae</taxon>
        <taxon>Sordariales</taxon>
        <taxon>Sordariaceae</taxon>
        <taxon>Neurospora</taxon>
    </lineage>
</organism>
<evidence type="ECO:0000313" key="2">
    <source>
        <dbReference type="EMBL" id="EGO55124.1"/>
    </source>
</evidence>
<dbReference type="RefSeq" id="XP_009852705.1">
    <property type="nucleotide sequence ID" value="XM_009854403.1"/>
</dbReference>
<feature type="region of interest" description="Disordered" evidence="1">
    <location>
        <begin position="17"/>
        <end position="99"/>
    </location>
</feature>